<evidence type="ECO:0000313" key="4">
    <source>
        <dbReference type="Proteomes" id="UP001276659"/>
    </source>
</evidence>
<feature type="region of interest" description="Disordered" evidence="2">
    <location>
        <begin position="188"/>
        <end position="216"/>
    </location>
</feature>
<feature type="region of interest" description="Disordered" evidence="2">
    <location>
        <begin position="816"/>
        <end position="873"/>
    </location>
</feature>
<feature type="compositionally biased region" description="Low complexity" evidence="2">
    <location>
        <begin position="199"/>
        <end position="212"/>
    </location>
</feature>
<feature type="compositionally biased region" description="Acidic residues" evidence="2">
    <location>
        <begin position="1040"/>
        <end position="1075"/>
    </location>
</feature>
<organism evidence="3 4">
    <name type="scientific">Lepraria neglecta</name>
    <dbReference type="NCBI Taxonomy" id="209136"/>
    <lineage>
        <taxon>Eukaryota</taxon>
        <taxon>Fungi</taxon>
        <taxon>Dikarya</taxon>
        <taxon>Ascomycota</taxon>
        <taxon>Pezizomycotina</taxon>
        <taxon>Lecanoromycetes</taxon>
        <taxon>OSLEUM clade</taxon>
        <taxon>Lecanoromycetidae</taxon>
        <taxon>Lecanorales</taxon>
        <taxon>Lecanorineae</taxon>
        <taxon>Stereocaulaceae</taxon>
        <taxon>Lepraria</taxon>
    </lineage>
</organism>
<feature type="region of interest" description="Disordered" evidence="2">
    <location>
        <begin position="122"/>
        <end position="155"/>
    </location>
</feature>
<feature type="compositionally biased region" description="Basic residues" evidence="2">
    <location>
        <begin position="1627"/>
        <end position="1639"/>
    </location>
</feature>
<evidence type="ECO:0000313" key="3">
    <source>
        <dbReference type="EMBL" id="KAK3170098.1"/>
    </source>
</evidence>
<accession>A0AAE0DK83</accession>
<feature type="compositionally biased region" description="Polar residues" evidence="2">
    <location>
        <begin position="1357"/>
        <end position="1369"/>
    </location>
</feature>
<feature type="compositionally biased region" description="Polar residues" evidence="2">
    <location>
        <begin position="1493"/>
        <end position="1512"/>
    </location>
</feature>
<feature type="compositionally biased region" description="Polar residues" evidence="2">
    <location>
        <begin position="122"/>
        <end position="133"/>
    </location>
</feature>
<feature type="region of interest" description="Disordered" evidence="2">
    <location>
        <begin position="731"/>
        <end position="770"/>
    </location>
</feature>
<feature type="region of interest" description="Disordered" evidence="2">
    <location>
        <begin position="1603"/>
        <end position="1639"/>
    </location>
</feature>
<feature type="compositionally biased region" description="Basic and acidic residues" evidence="2">
    <location>
        <begin position="1603"/>
        <end position="1619"/>
    </location>
</feature>
<gene>
    <name evidence="3" type="ORF">OEA41_009484</name>
</gene>
<feature type="region of interest" description="Disordered" evidence="2">
    <location>
        <begin position="666"/>
        <end position="712"/>
    </location>
</feature>
<name>A0AAE0DK83_9LECA</name>
<keyword evidence="1" id="KW-0175">Coiled coil</keyword>
<sequence length="1639" mass="177364">MPDQMLSKREVASWAGRGFMWGMKRTRNVLYKEYEDDLYSAVPTISITVSASWPLAITICNVDTTAIDASTAPSDNATAPETPEAVGILPAPDICYGGVPFNKTFQEIAISEEAVWNPTSWIVSGETSESSRGSPEAQPESLHEEDGFNTFDYPLSPHGSYSPSMGLTNSPYEQTLVKLAFDKLRRSKRGRNSLRGHSRTTSGSSTSTLLNSPNGGSRRHSLFALDLAPSSSSSSSSGPTLLTTTLAQSLRKENSAAGAGDLIPYGIEQNYQARILAIQDLEDTNEASVGENLGPSDANSVEHQLRVSIDIANAKIKAYKWDIASLKNEKKILIKDADAVIQRVAGVAQRQQYELEDPKGKDSQVLQKSHDNLKTTKGALEKENIRLCGIIDYLQMRHGLLPSKPYFLNEEQKIQVKGYTRMAENHLRFRQNSMESLQEKDLTKKNLVSLVVRCFDRMARLTLYLAERGLIFIDDVYNELSELVLAYLKIDERDIMASMVVDIDGKGENSVNGPPAGNEAEAEARNLDCEDTHDEDHEVRQVGPLEADDENVPSSESAQELPETHNVRRQKEIAEAEEHLLGSVMTVGSDGTLKPIDVTEKRLPSTYIRQASNQHVEDEMINDNTLSKTSKTSSITSKDFSDVGLEVQSLFQRPKPAKVQVLIPSAPSSLVEGPPGQGSVPPTLKDDSTDRHLKLESDDAPPSNGSSTSKGEIDLAVVALNEELRRSDEAFFNRPPSAGNNHDNAADADRNDGSAADDINAGRETQDEEDLVQNAKNVQGLGDSASTLSLSSQAAAAEDVDDGKLALQDEETISQNPYAKILAPPDSIPSSSSSVSNDEQAGADNHVVSIETQPSTDENDATIDSSPEDGTLDRKSLLDDAMFSNDYEAITDFNQVEDEDISDNEDQIFQDENGAEVKILDQRETESGVQIAVNYKGETVWVMKRKKGDFYVPHVHPEWASFERYGDTVYKAPNLASGKEDLYGLTRSGDKKDELLHDDKGRLHSEGGQYLMSSGLPFIGEGVNLEIDDDYDKRLGYWSSDEDSEEDSRDEGDDDSGDSNDDQAGNDDDVGEGSGEDNGGAIGQEIDPSLETPGLRHLIPSTDDARKSSAPDKTVSHPSKIASPASMEEEESGMSASETKIPAPAVFGQSSTASNSSAFPSFDVGNQIYKPAFANQKTLPLGEAAAAPATQHAKGFNFSEAFLSSGRAKAVPRQVRSHIPGKEVLNSSGINTSPVSNFGSHIIQPAFTNSKSMSLAEAAAAPHARYTGGFKFSEDISSSGQTKAEFKQAGRGIGDDEIPRFDDEARADDLKEFASIFDKAKIQDNSSTKADESESQTDRNGGQAQIKSPIPPKAYSLPQSDSFDSGSNLSRLSATNVQMPSSAETASENNAKSHAGFSFSVDFVSKTHRQPAAMEKQPFGPVINFGGKSNESAPANQNVPSLAKASTTPHGADFEFWKTFQSSSDIKSDREIIHGATATKADRFQGQAPGLASSKTHSPPRLNNFSFSSETLKQPDFSGLPTPSLLAAHPTNSISPTSRFPFSGAAIPNAQTKTASLKEKIVEQAEPAKVEVKSVEMKAAETKQTKQTNAHTVAAAIALNKKMKADKEAAEEQAREYSRRQRQAAASKKRNGGVKVGRA</sequence>
<feature type="compositionally biased region" description="Basic and acidic residues" evidence="2">
    <location>
        <begin position="1284"/>
        <end position="1301"/>
    </location>
</feature>
<protein>
    <submittedName>
        <fullName evidence="3">Uncharacterized protein</fullName>
    </submittedName>
</protein>
<dbReference type="Proteomes" id="UP001276659">
    <property type="component" value="Unassembled WGS sequence"/>
</dbReference>
<evidence type="ECO:0000256" key="2">
    <source>
        <dbReference type="SAM" id="MobiDB-lite"/>
    </source>
</evidence>
<evidence type="ECO:0000256" key="1">
    <source>
        <dbReference type="SAM" id="Coils"/>
    </source>
</evidence>
<comment type="caution">
    <text evidence="3">The sequence shown here is derived from an EMBL/GenBank/DDBJ whole genome shotgun (WGS) entry which is preliminary data.</text>
</comment>
<feature type="coiled-coil region" evidence="1">
    <location>
        <begin position="309"/>
        <end position="343"/>
    </location>
</feature>
<keyword evidence="4" id="KW-1185">Reference proteome</keyword>
<dbReference type="EMBL" id="JASNWA010000009">
    <property type="protein sequence ID" value="KAK3170098.1"/>
    <property type="molecule type" value="Genomic_DNA"/>
</dbReference>
<feature type="compositionally biased region" description="Polar residues" evidence="2">
    <location>
        <begin position="1530"/>
        <end position="1540"/>
    </location>
</feature>
<feature type="region of interest" description="Disordered" evidence="2">
    <location>
        <begin position="533"/>
        <end position="568"/>
    </location>
</feature>
<reference evidence="3" key="1">
    <citation type="submission" date="2022-11" db="EMBL/GenBank/DDBJ databases">
        <title>Chromosomal genome sequence assembly and mating type (MAT) locus characterization of the leprose asexual lichenized fungus Lepraria neglecta (Nyl.) Erichsen.</title>
        <authorList>
            <person name="Allen J.L."/>
            <person name="Pfeffer B."/>
        </authorList>
    </citation>
    <scope>NUCLEOTIDE SEQUENCE</scope>
    <source>
        <strain evidence="3">Allen 5258</strain>
    </source>
</reference>
<feature type="region of interest" description="Disordered" evidence="2">
    <location>
        <begin position="1274"/>
        <end position="1301"/>
    </location>
</feature>
<feature type="region of interest" description="Disordered" evidence="2">
    <location>
        <begin position="1323"/>
        <end position="1369"/>
    </location>
</feature>
<feature type="compositionally biased region" description="Basic residues" evidence="2">
    <location>
        <begin position="188"/>
        <end position="198"/>
    </location>
</feature>
<feature type="compositionally biased region" description="Low complexity" evidence="2">
    <location>
        <begin position="824"/>
        <end position="836"/>
    </location>
</feature>
<feature type="compositionally biased region" description="Basic and acidic residues" evidence="2">
    <location>
        <begin position="684"/>
        <end position="697"/>
    </location>
</feature>
<feature type="region of interest" description="Disordered" evidence="2">
    <location>
        <begin position="1036"/>
        <end position="1137"/>
    </location>
</feature>
<feature type="region of interest" description="Disordered" evidence="2">
    <location>
        <begin position="1478"/>
        <end position="1545"/>
    </location>
</feature>
<proteinExistence type="predicted"/>